<organism evidence="1 2">
    <name type="scientific">Romanomermis culicivorax</name>
    <name type="common">Nematode worm</name>
    <dbReference type="NCBI Taxonomy" id="13658"/>
    <lineage>
        <taxon>Eukaryota</taxon>
        <taxon>Metazoa</taxon>
        <taxon>Ecdysozoa</taxon>
        <taxon>Nematoda</taxon>
        <taxon>Enoplea</taxon>
        <taxon>Dorylaimia</taxon>
        <taxon>Mermithida</taxon>
        <taxon>Mermithoidea</taxon>
        <taxon>Mermithidae</taxon>
        <taxon>Romanomermis</taxon>
    </lineage>
</organism>
<dbReference type="WBParaSite" id="nRc.2.0.1.t42783-RA">
    <property type="protein sequence ID" value="nRc.2.0.1.t42783-RA"/>
    <property type="gene ID" value="nRc.2.0.1.g42783"/>
</dbReference>
<dbReference type="Proteomes" id="UP000887565">
    <property type="component" value="Unplaced"/>
</dbReference>
<accession>A0A915KWD2</accession>
<evidence type="ECO:0000313" key="1">
    <source>
        <dbReference type="Proteomes" id="UP000887565"/>
    </source>
</evidence>
<keyword evidence="1" id="KW-1185">Reference proteome</keyword>
<reference evidence="2" key="1">
    <citation type="submission" date="2022-11" db="UniProtKB">
        <authorList>
            <consortium name="WormBaseParasite"/>
        </authorList>
    </citation>
    <scope>IDENTIFICATION</scope>
</reference>
<proteinExistence type="predicted"/>
<evidence type="ECO:0000313" key="2">
    <source>
        <dbReference type="WBParaSite" id="nRc.2.0.1.t42783-RA"/>
    </source>
</evidence>
<sequence>MAQAKAPDEVSAVHLSIFPKNMQVAYYIAVTPVRVTRLNYKTRKQVLSYFCNVLEKFTDGTESR</sequence>
<dbReference type="AlphaFoldDB" id="A0A915KWD2"/>
<name>A0A915KWD2_ROMCU</name>
<protein>
    <submittedName>
        <fullName evidence="2">Uncharacterized protein</fullName>
    </submittedName>
</protein>